<dbReference type="EC" id="6.1.1.11" evidence="12"/>
<keyword evidence="8 12" id="KW-0648">Protein biosynthesis</keyword>
<keyword evidence="7 12" id="KW-0067">ATP-binding</keyword>
<feature type="binding site" evidence="12 14">
    <location>
        <begin position="362"/>
        <end position="365"/>
    </location>
    <ligand>
        <name>ATP</name>
        <dbReference type="ChEBI" id="CHEBI:30616"/>
    </ligand>
</feature>
<evidence type="ECO:0000256" key="8">
    <source>
        <dbReference type="ARBA" id="ARBA00022917"/>
    </source>
</evidence>
<dbReference type="InterPro" id="IPR045864">
    <property type="entry name" value="aa-tRNA-synth_II/BPL/LPL"/>
</dbReference>
<dbReference type="InterPro" id="IPR006195">
    <property type="entry name" value="aa-tRNA-synth_II"/>
</dbReference>
<dbReference type="PROSITE" id="PS50862">
    <property type="entry name" value="AA_TRNA_LIGASE_II"/>
    <property type="match status" value="1"/>
</dbReference>
<evidence type="ECO:0000256" key="6">
    <source>
        <dbReference type="ARBA" id="ARBA00022741"/>
    </source>
</evidence>
<dbReference type="InterPro" id="IPR033729">
    <property type="entry name" value="SerRS_core"/>
</dbReference>
<feature type="binding site" evidence="13">
    <location>
        <position position="275"/>
    </location>
    <ligand>
        <name>L-serine</name>
        <dbReference type="ChEBI" id="CHEBI:33384"/>
    </ligand>
</feature>
<proteinExistence type="inferred from homology"/>
<evidence type="ECO:0000256" key="3">
    <source>
        <dbReference type="ARBA" id="ARBA00010728"/>
    </source>
</evidence>
<dbReference type="InterPro" id="IPR002317">
    <property type="entry name" value="Ser-tRNA-ligase_type_1"/>
</dbReference>
<dbReference type="GO" id="GO:0005524">
    <property type="term" value="F:ATP binding"/>
    <property type="evidence" value="ECO:0007669"/>
    <property type="project" value="UniProtKB-UniRule"/>
</dbReference>
<dbReference type="SUPFAM" id="SSF55681">
    <property type="entry name" value="Class II aaRS and biotin synthetases"/>
    <property type="match status" value="1"/>
</dbReference>
<evidence type="ECO:0000256" key="1">
    <source>
        <dbReference type="ARBA" id="ARBA00004496"/>
    </source>
</evidence>
<keyword evidence="15" id="KW-0175">Coiled coil</keyword>
<dbReference type="PRINTS" id="PR00981">
    <property type="entry name" value="TRNASYNTHSER"/>
</dbReference>
<dbReference type="Gene3D" id="3.30.930.10">
    <property type="entry name" value="Bira Bifunctional Protein, Domain 2"/>
    <property type="match status" value="1"/>
</dbReference>
<evidence type="ECO:0000313" key="18">
    <source>
        <dbReference type="Proteomes" id="UP000287233"/>
    </source>
</evidence>
<dbReference type="GO" id="GO:0005737">
    <property type="term" value="C:cytoplasm"/>
    <property type="evidence" value="ECO:0007669"/>
    <property type="project" value="UniProtKB-SubCell"/>
</dbReference>
<accession>A0A410FVK0</accession>
<dbReference type="InterPro" id="IPR042103">
    <property type="entry name" value="SerRS_1_N_sf"/>
</dbReference>
<evidence type="ECO:0000256" key="14">
    <source>
        <dbReference type="PIRSR" id="PIRSR001529-2"/>
    </source>
</evidence>
<dbReference type="Pfam" id="PF00587">
    <property type="entry name" value="tRNA-synt_2b"/>
    <property type="match status" value="1"/>
</dbReference>
<gene>
    <name evidence="12" type="primary">serS</name>
    <name evidence="17" type="ORF">BIP78_1215</name>
</gene>
<dbReference type="SUPFAM" id="SSF46589">
    <property type="entry name" value="tRNA-binding arm"/>
    <property type="match status" value="1"/>
</dbReference>
<feature type="binding site" evidence="12">
    <location>
        <position position="291"/>
    </location>
    <ligand>
        <name>ATP</name>
        <dbReference type="ChEBI" id="CHEBI:30616"/>
    </ligand>
</feature>
<evidence type="ECO:0000256" key="7">
    <source>
        <dbReference type="ARBA" id="ARBA00022840"/>
    </source>
</evidence>
<comment type="function">
    <text evidence="12">Catalyzes the attachment of serine to tRNA(Ser). Is also able to aminoacylate tRNA(Sec) with serine, to form the misacylated tRNA L-seryl-tRNA(Sec), which will be further converted into selenocysteinyl-tRNA(Sec).</text>
</comment>
<keyword evidence="6 12" id="KW-0547">Nucleotide-binding</keyword>
<dbReference type="GO" id="GO:0016260">
    <property type="term" value="P:selenocysteine biosynthetic process"/>
    <property type="evidence" value="ECO:0007669"/>
    <property type="project" value="UniProtKB-UniRule"/>
</dbReference>
<comment type="catalytic activity">
    <reaction evidence="10 12">
        <text>tRNA(Sec) + L-serine + ATP = L-seryl-tRNA(Sec) + AMP + diphosphate + H(+)</text>
        <dbReference type="Rhea" id="RHEA:42580"/>
        <dbReference type="Rhea" id="RHEA-COMP:9742"/>
        <dbReference type="Rhea" id="RHEA-COMP:10128"/>
        <dbReference type="ChEBI" id="CHEBI:15378"/>
        <dbReference type="ChEBI" id="CHEBI:30616"/>
        <dbReference type="ChEBI" id="CHEBI:33019"/>
        <dbReference type="ChEBI" id="CHEBI:33384"/>
        <dbReference type="ChEBI" id="CHEBI:78442"/>
        <dbReference type="ChEBI" id="CHEBI:78533"/>
        <dbReference type="ChEBI" id="CHEBI:456215"/>
        <dbReference type="EC" id="6.1.1.11"/>
    </reaction>
</comment>
<dbReference type="PANTHER" id="PTHR43697:SF1">
    <property type="entry name" value="SERINE--TRNA LIGASE"/>
    <property type="match status" value="1"/>
</dbReference>
<comment type="subcellular location">
    <subcellularLocation>
        <location evidence="1 12">Cytoplasm</location>
    </subcellularLocation>
</comment>
<protein>
    <recommendedName>
        <fullName evidence="12">Serine--tRNA ligase</fullName>
        <ecNumber evidence="12">6.1.1.11</ecNumber>
    </recommendedName>
    <alternativeName>
        <fullName evidence="12">Seryl-tRNA synthetase</fullName>
        <shortName evidence="12">SerRS</shortName>
    </alternativeName>
    <alternativeName>
        <fullName evidence="12">Seryl-tRNA(Ser/Sec) synthetase</fullName>
    </alternativeName>
</protein>
<evidence type="ECO:0000256" key="5">
    <source>
        <dbReference type="ARBA" id="ARBA00022598"/>
    </source>
</evidence>
<evidence type="ECO:0000256" key="9">
    <source>
        <dbReference type="ARBA" id="ARBA00023146"/>
    </source>
</evidence>
<feature type="binding site" evidence="13">
    <location>
        <position position="396"/>
    </location>
    <ligand>
        <name>L-serine</name>
        <dbReference type="ChEBI" id="CHEBI:33384"/>
    </ligand>
</feature>
<dbReference type="PIRSF" id="PIRSF001529">
    <property type="entry name" value="Ser-tRNA-synth_IIa"/>
    <property type="match status" value="1"/>
</dbReference>
<dbReference type="Gene3D" id="1.10.287.40">
    <property type="entry name" value="Serine-tRNA synthetase, tRNA binding domain"/>
    <property type="match status" value="1"/>
</dbReference>
<evidence type="ECO:0000259" key="16">
    <source>
        <dbReference type="PROSITE" id="PS50862"/>
    </source>
</evidence>
<dbReference type="InterPro" id="IPR015866">
    <property type="entry name" value="Ser-tRNA-synth_1_N"/>
</dbReference>
<dbReference type="CDD" id="cd00770">
    <property type="entry name" value="SerRS_core"/>
    <property type="match status" value="1"/>
</dbReference>
<comment type="similarity">
    <text evidence="3 12">Belongs to the class-II aminoacyl-tRNA synthetase family. Type-1 seryl-tRNA synthetase subfamily.</text>
</comment>
<dbReference type="Pfam" id="PF02403">
    <property type="entry name" value="Seryl_tRNA_N"/>
    <property type="match status" value="1"/>
</dbReference>
<organism evidence="17 18">
    <name type="scientific">Bipolaricaulis sibiricus</name>
    <dbReference type="NCBI Taxonomy" id="2501609"/>
    <lineage>
        <taxon>Bacteria</taxon>
        <taxon>Candidatus Bipolaricaulota</taxon>
        <taxon>Candidatus Bipolaricaulia</taxon>
        <taxon>Candidatus Bipolaricaulales</taxon>
        <taxon>Candidatus Bipolaricaulaceae</taxon>
        <taxon>Candidatus Bipolaricaulis</taxon>
    </lineage>
</organism>
<keyword evidence="4 12" id="KW-0963">Cytoplasm</keyword>
<feature type="binding site" evidence="12">
    <location>
        <begin position="244"/>
        <end position="246"/>
    </location>
    <ligand>
        <name>L-serine</name>
        <dbReference type="ChEBI" id="CHEBI:33384"/>
    </ligand>
</feature>
<dbReference type="NCBIfam" id="TIGR00414">
    <property type="entry name" value="serS"/>
    <property type="match status" value="1"/>
</dbReference>
<dbReference type="PANTHER" id="PTHR43697">
    <property type="entry name" value="SERYL-TRNA SYNTHETASE"/>
    <property type="match status" value="1"/>
</dbReference>
<evidence type="ECO:0000256" key="11">
    <source>
        <dbReference type="ARBA" id="ARBA00048823"/>
    </source>
</evidence>
<feature type="binding site" evidence="14">
    <location>
        <begin position="291"/>
        <end position="294"/>
    </location>
    <ligand>
        <name>ATP</name>
        <dbReference type="ChEBI" id="CHEBI:30616"/>
    </ligand>
</feature>
<evidence type="ECO:0000256" key="15">
    <source>
        <dbReference type="SAM" id="Coils"/>
    </source>
</evidence>
<evidence type="ECO:0000313" key="17">
    <source>
        <dbReference type="EMBL" id="QAA76981.1"/>
    </source>
</evidence>
<dbReference type="UniPathway" id="UPA00906">
    <property type="reaction ID" value="UER00895"/>
</dbReference>
<keyword evidence="9 12" id="KW-0030">Aminoacyl-tRNA synthetase</keyword>
<comment type="pathway">
    <text evidence="2 12">Aminoacyl-tRNA biosynthesis; selenocysteinyl-tRNA(Sec) biosynthesis; L-seryl-tRNA(Sec) from L-serine and tRNA(Sec): step 1/1.</text>
</comment>
<feature type="domain" description="Aminoacyl-transfer RNA synthetases class-II family profile" evidence="16">
    <location>
        <begin position="199"/>
        <end position="423"/>
    </location>
</feature>
<feature type="coiled-coil region" evidence="15">
    <location>
        <begin position="43"/>
        <end position="117"/>
    </location>
</feature>
<evidence type="ECO:0000256" key="12">
    <source>
        <dbReference type="HAMAP-Rule" id="MF_00176"/>
    </source>
</evidence>
<dbReference type="GO" id="GO:0006434">
    <property type="term" value="P:seryl-tRNA aminoacylation"/>
    <property type="evidence" value="ECO:0007669"/>
    <property type="project" value="UniProtKB-UniRule"/>
</dbReference>
<dbReference type="EMBL" id="CP034928">
    <property type="protein sequence ID" value="QAA76981.1"/>
    <property type="molecule type" value="Genomic_DNA"/>
</dbReference>
<evidence type="ECO:0000256" key="10">
    <source>
        <dbReference type="ARBA" id="ARBA00047929"/>
    </source>
</evidence>
<evidence type="ECO:0000256" key="13">
    <source>
        <dbReference type="PIRSR" id="PIRSR001529-1"/>
    </source>
</evidence>
<comment type="catalytic activity">
    <reaction evidence="11 12">
        <text>tRNA(Ser) + L-serine + ATP = L-seryl-tRNA(Ser) + AMP + diphosphate + H(+)</text>
        <dbReference type="Rhea" id="RHEA:12292"/>
        <dbReference type="Rhea" id="RHEA-COMP:9669"/>
        <dbReference type="Rhea" id="RHEA-COMP:9703"/>
        <dbReference type="ChEBI" id="CHEBI:15378"/>
        <dbReference type="ChEBI" id="CHEBI:30616"/>
        <dbReference type="ChEBI" id="CHEBI:33019"/>
        <dbReference type="ChEBI" id="CHEBI:33384"/>
        <dbReference type="ChEBI" id="CHEBI:78442"/>
        <dbReference type="ChEBI" id="CHEBI:78533"/>
        <dbReference type="ChEBI" id="CHEBI:456215"/>
        <dbReference type="EC" id="6.1.1.11"/>
    </reaction>
</comment>
<comment type="domain">
    <text evidence="12">Consists of two distinct domains, a catalytic core and a N-terminal extension that is involved in tRNA binding.</text>
</comment>
<feature type="binding site" evidence="12">
    <location>
        <position position="398"/>
    </location>
    <ligand>
        <name>L-serine</name>
        <dbReference type="ChEBI" id="CHEBI:33384"/>
    </ligand>
</feature>
<sequence length="436" mass="49083">MNRLLAGSTLVPAMLDLREIRTDPAGTLARLRRRDPTLDLAPLLALDEERRLLTQKVDDLRRQQNEASERIAILGRESRHADKEPLLAQMRDVAAERKEAEARLQVVERELESQVLALPNIPHDSVPDGTKEEKVILRTHGDKPRFAFPPQHHVALAQNLGLLDLERAAKVTGARFPMYTGLGARLEFALLHWMFELHVREHGYIPILPPILANRASFVTSGQFPKFASEVYACPEDDLFLNPTAEALLVNLHRDELLSEAELPRRYVAYTPCFRREAGTYGEEQRGLIRVHQFNKVELFHYTKPEASYAALDEIVLHAETILQRLGLHYRVALLPAGDLAQQASKTVDVEVWLPGQERYYEVSSCSNCEDYQARRGNIRYRPAGGGKPRFVHTLNGSALATSRLFAAILEQNQTEDGTVLLPAVLADLLGQKTLP</sequence>
<feature type="binding site" evidence="12 13">
    <location>
        <position position="298"/>
    </location>
    <ligand>
        <name>L-serine</name>
        <dbReference type="ChEBI" id="CHEBI:33384"/>
    </ligand>
</feature>
<evidence type="ECO:0000256" key="4">
    <source>
        <dbReference type="ARBA" id="ARBA00022490"/>
    </source>
</evidence>
<name>A0A410FVK0_BIPS1</name>
<dbReference type="HAMAP" id="MF_00176">
    <property type="entry name" value="Ser_tRNA_synth_type1"/>
    <property type="match status" value="1"/>
</dbReference>
<evidence type="ECO:0000256" key="2">
    <source>
        <dbReference type="ARBA" id="ARBA00005045"/>
    </source>
</evidence>
<reference evidence="18" key="1">
    <citation type="submission" date="2018-12" db="EMBL/GenBank/DDBJ databases">
        <title>Complete genome sequence of an uncultured bacterium of the candidate phylum Bipolaricaulota.</title>
        <authorList>
            <person name="Kadnikov V.V."/>
            <person name="Mardanov A.V."/>
            <person name="Beletsky A.V."/>
            <person name="Frank Y.A."/>
            <person name="Karnachuk O.V."/>
            <person name="Ravin N.V."/>
        </authorList>
    </citation>
    <scope>NUCLEOTIDE SEQUENCE [LARGE SCALE GENOMIC DNA]</scope>
</reference>
<dbReference type="AlphaFoldDB" id="A0A410FVK0"/>
<dbReference type="InterPro" id="IPR002314">
    <property type="entry name" value="aa-tRNA-synt_IIb"/>
</dbReference>
<dbReference type="Proteomes" id="UP000287233">
    <property type="component" value="Chromosome"/>
</dbReference>
<feature type="binding site" evidence="13">
    <location>
        <position position="244"/>
    </location>
    <ligand>
        <name>L-serine</name>
        <dbReference type="ChEBI" id="CHEBI:33384"/>
    </ligand>
</feature>
<dbReference type="KEGG" id="bih:BIP78_1215"/>
<dbReference type="InterPro" id="IPR010978">
    <property type="entry name" value="tRNA-bd_arm"/>
</dbReference>
<dbReference type="GO" id="GO:0004828">
    <property type="term" value="F:serine-tRNA ligase activity"/>
    <property type="evidence" value="ECO:0007669"/>
    <property type="project" value="UniProtKB-UniRule"/>
</dbReference>
<keyword evidence="5 12" id="KW-0436">Ligase</keyword>
<comment type="subunit">
    <text evidence="12">Homodimer. The tRNA molecule binds across the dimer.</text>
</comment>
<feature type="binding site" evidence="12 14">
    <location>
        <begin position="275"/>
        <end position="277"/>
    </location>
    <ligand>
        <name>ATP</name>
        <dbReference type="ChEBI" id="CHEBI:30616"/>
    </ligand>
</feature>